<accession>A0ABP0W3X9</accession>
<feature type="region of interest" description="Disordered" evidence="1">
    <location>
        <begin position="66"/>
        <end position="94"/>
    </location>
</feature>
<evidence type="ECO:0000259" key="2">
    <source>
        <dbReference type="Pfam" id="PF00561"/>
    </source>
</evidence>
<sequence length="506" mass="56603">MTTFAHWNVRPLDVSVRGNLLVNIRTVNLRAGAKKNSRSSFSSSSSSFCSSHSLQRYAKFGSSSASRCSKLHRGGVRPIGQEQQQQQQQQQKHWSSEEEVVMAVAMAGCAAAAAHAAPLKLEKVVLTKEHLSLATEAMDKFIATIQDHPDQREDATPYYLLHKQGEYVYGTVLMFHGFSATTGQMALLAQYLFENGFNVYQPALRGHYFNKPAKYWPSVHMKPGLKETVQEKLMADPQFSAIINNFKSVVQLTTEQINITRERVSLDYPELDQAINDDNFTKAFYTWFESQHLDYLHEAEARLQEVNALPGPVFTVGLSMGGAVSLALAALHPDKIAKTAIFSPLLKVKDQKIREFCQLAGQFGAQECWWYPEMPFPLSCFVAVDVFSRFVSSKNLIDVLAKKIPTLAVFTEIDDVADVTIGQKFFADLCSIAGNEGPPHLSSTYTTAEKVPHPMVNPTEVSQCTTNRYWNALYQETFRFLTQGTIVAENLHKLSQDPDLPQVHPL</sequence>
<organism evidence="3 4">
    <name type="scientific">Sphagnum jensenii</name>
    <dbReference type="NCBI Taxonomy" id="128206"/>
    <lineage>
        <taxon>Eukaryota</taxon>
        <taxon>Viridiplantae</taxon>
        <taxon>Streptophyta</taxon>
        <taxon>Embryophyta</taxon>
        <taxon>Bryophyta</taxon>
        <taxon>Sphagnophytina</taxon>
        <taxon>Sphagnopsida</taxon>
        <taxon>Sphagnales</taxon>
        <taxon>Sphagnaceae</taxon>
        <taxon>Sphagnum</taxon>
    </lineage>
</organism>
<reference evidence="3" key="1">
    <citation type="submission" date="2024-02" db="EMBL/GenBank/DDBJ databases">
        <authorList>
            <consortium name="ELIXIR-Norway"/>
            <consortium name="Elixir Norway"/>
        </authorList>
    </citation>
    <scope>NUCLEOTIDE SEQUENCE</scope>
</reference>
<protein>
    <recommendedName>
        <fullName evidence="2">AB hydrolase-1 domain-containing protein</fullName>
    </recommendedName>
</protein>
<gene>
    <name evidence="3" type="ORF">CSSPJE1EN1_LOCUS6950</name>
</gene>
<dbReference type="SUPFAM" id="SSF53474">
    <property type="entry name" value="alpha/beta-Hydrolases"/>
    <property type="match status" value="1"/>
</dbReference>
<dbReference type="InterPro" id="IPR050228">
    <property type="entry name" value="Carboxylesterase_BioH"/>
</dbReference>
<evidence type="ECO:0000313" key="3">
    <source>
        <dbReference type="EMBL" id="CAK9261472.1"/>
    </source>
</evidence>
<dbReference type="Pfam" id="PF00561">
    <property type="entry name" value="Abhydrolase_1"/>
    <property type="match status" value="1"/>
</dbReference>
<name>A0ABP0W3X9_9BRYO</name>
<dbReference type="Proteomes" id="UP001497444">
    <property type="component" value="Chromosome 14"/>
</dbReference>
<keyword evidence="4" id="KW-1185">Reference proteome</keyword>
<dbReference type="EMBL" id="OZ020109">
    <property type="protein sequence ID" value="CAK9261472.1"/>
    <property type="molecule type" value="Genomic_DNA"/>
</dbReference>
<dbReference type="PANTHER" id="PTHR43194:SF2">
    <property type="entry name" value="PEROXISOMAL MEMBRANE PROTEIN LPX1"/>
    <property type="match status" value="1"/>
</dbReference>
<dbReference type="Gene3D" id="3.40.50.1820">
    <property type="entry name" value="alpha/beta hydrolase"/>
    <property type="match status" value="2"/>
</dbReference>
<dbReference type="InterPro" id="IPR029058">
    <property type="entry name" value="AB_hydrolase_fold"/>
</dbReference>
<evidence type="ECO:0000313" key="4">
    <source>
        <dbReference type="Proteomes" id="UP001497444"/>
    </source>
</evidence>
<feature type="compositionally biased region" description="Low complexity" evidence="1">
    <location>
        <begin position="81"/>
        <end position="91"/>
    </location>
</feature>
<dbReference type="InterPro" id="IPR000073">
    <property type="entry name" value="AB_hydrolase_1"/>
</dbReference>
<proteinExistence type="predicted"/>
<dbReference type="PANTHER" id="PTHR43194">
    <property type="entry name" value="HYDROLASE ALPHA/BETA FOLD FAMILY"/>
    <property type="match status" value="1"/>
</dbReference>
<feature type="domain" description="AB hydrolase-1" evidence="2">
    <location>
        <begin position="171"/>
        <end position="344"/>
    </location>
</feature>
<evidence type="ECO:0000256" key="1">
    <source>
        <dbReference type="SAM" id="MobiDB-lite"/>
    </source>
</evidence>